<feature type="transmembrane region" description="Helical" evidence="1">
    <location>
        <begin position="92"/>
        <end position="118"/>
    </location>
</feature>
<feature type="transmembrane region" description="Helical" evidence="1">
    <location>
        <begin position="35"/>
        <end position="58"/>
    </location>
</feature>
<dbReference type="HOGENOM" id="CLU_046697_4_1_11"/>
<name>C7R4R4_JONDD</name>
<dbReference type="Pfam" id="PF12089">
    <property type="entry name" value="DUF3566"/>
    <property type="match status" value="1"/>
</dbReference>
<evidence type="ECO:0000259" key="2">
    <source>
        <dbReference type="Pfam" id="PF12089"/>
    </source>
</evidence>
<keyword evidence="1" id="KW-0472">Membrane</keyword>
<dbReference type="KEGG" id="jde:Jden_0008"/>
<sequence>MSPTGTGVKARPDLGAPRRIRLAVNRIDPWSAMKFSLLLSLAFGIMMVVASIVFWNVLDGLNVFTEIDAMVKDILGEEAEVNILQYVELSRVISLTTIIAVVDVVLLTAIGTIGAFLYNVVASLVGGLHLTLTDD</sequence>
<evidence type="ECO:0000313" key="3">
    <source>
        <dbReference type="EMBL" id="ACV07687.1"/>
    </source>
</evidence>
<reference evidence="3 4" key="1">
    <citation type="journal article" date="2009" name="Stand. Genomic Sci.">
        <title>Complete genome sequence of Jonesia denitrificans type strain (Prevot 55134).</title>
        <authorList>
            <person name="Pukall R."/>
            <person name="Gehrich-Schroter G."/>
            <person name="Lapidus A."/>
            <person name="Nolan M."/>
            <person name="Glavina Del Rio T."/>
            <person name="Lucas S."/>
            <person name="Chen F."/>
            <person name="Tice H."/>
            <person name="Pitluck S."/>
            <person name="Cheng J.F."/>
            <person name="Copeland A."/>
            <person name="Saunders E."/>
            <person name="Brettin T."/>
            <person name="Detter J.C."/>
            <person name="Bruce D."/>
            <person name="Goodwin L."/>
            <person name="Pati A."/>
            <person name="Ivanova N."/>
            <person name="Mavromatis K."/>
            <person name="Ovchinnikova G."/>
            <person name="Chen A."/>
            <person name="Palaniappan K."/>
            <person name="Land M."/>
            <person name="Hauser L."/>
            <person name="Chang Y.J."/>
            <person name="Jeffries C.D."/>
            <person name="Chain P."/>
            <person name="Goker M."/>
            <person name="Bristow J."/>
            <person name="Eisen J.A."/>
            <person name="Markowitz V."/>
            <person name="Hugenholtz P."/>
            <person name="Kyrpides N.C."/>
            <person name="Klenk H.P."/>
            <person name="Han C."/>
        </authorList>
    </citation>
    <scope>NUCLEOTIDE SEQUENCE [LARGE SCALE GENOMIC DNA]</scope>
    <source>
        <strain evidence="4">ATCC 14870 / DSM 20603 / BCRC 15368 / CIP 55.134 / JCM 11481 / NBRC 15587 / NCTC 10816 / Prevot 55134</strain>
    </source>
</reference>
<keyword evidence="1" id="KW-1133">Transmembrane helix</keyword>
<organism evidence="3 4">
    <name type="scientific">Jonesia denitrificans (strain ATCC 14870 / DSM 20603 / BCRC 15368 / CIP 55.134 / JCM 11481 / NBRC 15587 / NCTC 10816 / Prevot 55134)</name>
    <name type="common">Listeria denitrificans</name>
    <dbReference type="NCBI Taxonomy" id="471856"/>
    <lineage>
        <taxon>Bacteria</taxon>
        <taxon>Bacillati</taxon>
        <taxon>Actinomycetota</taxon>
        <taxon>Actinomycetes</taxon>
        <taxon>Micrococcales</taxon>
        <taxon>Jonesiaceae</taxon>
        <taxon>Jonesia</taxon>
    </lineage>
</organism>
<protein>
    <recommendedName>
        <fullName evidence="2">DUF3566 domain-containing protein</fullName>
    </recommendedName>
</protein>
<dbReference type="eggNOG" id="COG3266">
    <property type="taxonomic scope" value="Bacteria"/>
</dbReference>
<evidence type="ECO:0000313" key="4">
    <source>
        <dbReference type="Proteomes" id="UP000000628"/>
    </source>
</evidence>
<proteinExistence type="predicted"/>
<dbReference type="RefSeq" id="WP_012805792.1">
    <property type="nucleotide sequence ID" value="NC_013174.1"/>
</dbReference>
<dbReference type="InterPro" id="IPR021949">
    <property type="entry name" value="DUF3566_TM"/>
</dbReference>
<keyword evidence="4" id="KW-1185">Reference proteome</keyword>
<accession>C7R4R4</accession>
<dbReference type="AlphaFoldDB" id="C7R4R4"/>
<dbReference type="STRING" id="471856.Jden_0008"/>
<feature type="domain" description="DUF3566" evidence="2">
    <location>
        <begin position="17"/>
        <end position="134"/>
    </location>
</feature>
<dbReference type="EMBL" id="CP001706">
    <property type="protein sequence ID" value="ACV07687.1"/>
    <property type="molecule type" value="Genomic_DNA"/>
</dbReference>
<keyword evidence="1" id="KW-0812">Transmembrane</keyword>
<evidence type="ECO:0000256" key="1">
    <source>
        <dbReference type="SAM" id="Phobius"/>
    </source>
</evidence>
<dbReference type="Proteomes" id="UP000000628">
    <property type="component" value="Chromosome"/>
</dbReference>
<gene>
    <name evidence="3" type="ordered locus">Jden_0008</name>
</gene>